<evidence type="ECO:0000259" key="1">
    <source>
        <dbReference type="Pfam" id="PF25597"/>
    </source>
</evidence>
<dbReference type="EMBL" id="SSTE01007373">
    <property type="protein sequence ID" value="KAA0056647.1"/>
    <property type="molecule type" value="Genomic_DNA"/>
</dbReference>
<dbReference type="SUPFAM" id="SSF53098">
    <property type="entry name" value="Ribonuclease H-like"/>
    <property type="match status" value="1"/>
</dbReference>
<proteinExistence type="predicted"/>
<protein>
    <submittedName>
        <fullName evidence="2">Gag-Pol</fullName>
    </submittedName>
</protein>
<dbReference type="STRING" id="1194695.A0A5A7UPU4"/>
<dbReference type="InterPro" id="IPR057670">
    <property type="entry name" value="SH3_retrovirus"/>
</dbReference>
<reference evidence="2 3" key="1">
    <citation type="submission" date="2019-08" db="EMBL/GenBank/DDBJ databases">
        <title>Draft genome sequences of two oriental melons (Cucumis melo L. var makuwa).</title>
        <authorList>
            <person name="Kwon S.-Y."/>
        </authorList>
    </citation>
    <scope>NUCLEOTIDE SEQUENCE [LARGE SCALE GENOMIC DNA]</scope>
    <source>
        <strain evidence="3">cv. SW 3</strain>
        <tissue evidence="2">Leaf</tissue>
    </source>
</reference>
<name>A0A5A7UPU4_CUCMM</name>
<dbReference type="InterPro" id="IPR012337">
    <property type="entry name" value="RNaseH-like_sf"/>
</dbReference>
<feature type="domain" description="Retroviral polymerase SH3-like" evidence="1">
    <location>
        <begin position="57"/>
        <end position="109"/>
    </location>
</feature>
<dbReference type="InterPro" id="IPR039537">
    <property type="entry name" value="Retrotran_Ty1/copia-like"/>
</dbReference>
<dbReference type="Proteomes" id="UP000321393">
    <property type="component" value="Unassembled WGS sequence"/>
</dbReference>
<dbReference type="PANTHER" id="PTHR42648">
    <property type="entry name" value="TRANSPOSASE, PUTATIVE-RELATED"/>
    <property type="match status" value="1"/>
</dbReference>
<dbReference type="OrthoDB" id="6776856at2759"/>
<dbReference type="PANTHER" id="PTHR42648:SF28">
    <property type="entry name" value="TRANSPOSON-ENCODED PROTEIN WITH RIBONUCLEASE H-LIKE AND RETROVIRUS ZINC FINGER-LIKE DOMAINS"/>
    <property type="match status" value="1"/>
</dbReference>
<organism evidence="2 3">
    <name type="scientific">Cucumis melo var. makuwa</name>
    <name type="common">Oriental melon</name>
    <dbReference type="NCBI Taxonomy" id="1194695"/>
    <lineage>
        <taxon>Eukaryota</taxon>
        <taxon>Viridiplantae</taxon>
        <taxon>Streptophyta</taxon>
        <taxon>Embryophyta</taxon>
        <taxon>Tracheophyta</taxon>
        <taxon>Spermatophyta</taxon>
        <taxon>Magnoliopsida</taxon>
        <taxon>eudicotyledons</taxon>
        <taxon>Gunneridae</taxon>
        <taxon>Pentapetalae</taxon>
        <taxon>rosids</taxon>
        <taxon>fabids</taxon>
        <taxon>Cucurbitales</taxon>
        <taxon>Cucurbitaceae</taxon>
        <taxon>Benincaseae</taxon>
        <taxon>Cucumis</taxon>
    </lineage>
</organism>
<comment type="caution">
    <text evidence="2">The sequence shown here is derived from an EMBL/GenBank/DDBJ whole genome shotgun (WGS) entry which is preliminary data.</text>
</comment>
<dbReference type="Pfam" id="PF25597">
    <property type="entry name" value="SH3_retrovirus"/>
    <property type="match status" value="1"/>
</dbReference>
<evidence type="ECO:0000313" key="3">
    <source>
        <dbReference type="Proteomes" id="UP000321393"/>
    </source>
</evidence>
<evidence type="ECO:0000313" key="2">
    <source>
        <dbReference type="EMBL" id="KAA0056647.1"/>
    </source>
</evidence>
<accession>A0A5A7UPU4</accession>
<sequence length="110" mass="12581">MLGAADLKKTFWAKAVNTACYIVNRSPSTIIELKTPMQMWTGKPTDYSNLHIFGSSVYIMYNTKKTIKLDPQPKRCLFLGYANGVKGYRLWDSVVHKVIISRDVVFMDDK</sequence>
<gene>
    <name evidence="2" type="ORF">E6C27_scaffold288G001780</name>
</gene>
<dbReference type="AlphaFoldDB" id="A0A5A7UPU4"/>